<dbReference type="PANTHER" id="PTHR45953">
    <property type="entry name" value="IDURONATE 2-SULFATASE"/>
    <property type="match status" value="1"/>
</dbReference>
<reference evidence="5" key="1">
    <citation type="journal article" date="2019" name="Int. J. Syst. Evol. Microbiol.">
        <title>The Global Catalogue of Microorganisms (GCM) 10K type strain sequencing project: providing services to taxonomists for standard genome sequencing and annotation.</title>
        <authorList>
            <consortium name="The Broad Institute Genomics Platform"/>
            <consortium name="The Broad Institute Genome Sequencing Center for Infectious Disease"/>
            <person name="Wu L."/>
            <person name="Ma J."/>
        </authorList>
    </citation>
    <scope>NUCLEOTIDE SEQUENCE [LARGE SCALE GENOMIC DNA]</scope>
    <source>
        <strain evidence="5">CGMCC 1.12478</strain>
    </source>
</reference>
<proteinExistence type="predicted"/>
<dbReference type="PANTHER" id="PTHR45953:SF1">
    <property type="entry name" value="IDURONATE 2-SULFATASE"/>
    <property type="match status" value="1"/>
</dbReference>
<dbReference type="InterPro" id="IPR017850">
    <property type="entry name" value="Alkaline_phosphatase_core_sf"/>
</dbReference>
<organism evidence="4 5">
    <name type="scientific">Marivita lacus</name>
    <dbReference type="NCBI Taxonomy" id="1323742"/>
    <lineage>
        <taxon>Bacteria</taxon>
        <taxon>Pseudomonadati</taxon>
        <taxon>Pseudomonadota</taxon>
        <taxon>Alphaproteobacteria</taxon>
        <taxon>Rhodobacterales</taxon>
        <taxon>Roseobacteraceae</taxon>
        <taxon>Marivita</taxon>
    </lineage>
</organism>
<dbReference type="EMBL" id="BMFC01000001">
    <property type="protein sequence ID" value="GGB91533.1"/>
    <property type="molecule type" value="Genomic_DNA"/>
</dbReference>
<protein>
    <submittedName>
        <fullName evidence="4">Sulfatase</fullName>
    </submittedName>
</protein>
<dbReference type="Pfam" id="PF00884">
    <property type="entry name" value="Sulfatase"/>
    <property type="match status" value="1"/>
</dbReference>
<feature type="domain" description="Sulfatase N-terminal" evidence="3">
    <location>
        <begin position="6"/>
        <end position="367"/>
    </location>
</feature>
<keyword evidence="5" id="KW-1185">Reference proteome</keyword>
<dbReference type="RefSeq" id="WP_188480384.1">
    <property type="nucleotide sequence ID" value="NZ_BMFC01000001.1"/>
</dbReference>
<dbReference type="Gene3D" id="3.40.720.10">
    <property type="entry name" value="Alkaline Phosphatase, subunit A"/>
    <property type="match status" value="1"/>
</dbReference>
<accession>A0ABQ1K945</accession>
<keyword evidence="1" id="KW-0479">Metal-binding</keyword>
<evidence type="ECO:0000256" key="1">
    <source>
        <dbReference type="ARBA" id="ARBA00022723"/>
    </source>
</evidence>
<sequence>MSETKPNTLFIVIDQLRADCVFGALAQHLDLPNIRALAEDAVCFRNHHSVTSPCGPSRVSLLTAQYASNHGATRNGTPLKRDTPNLATVARHNGFDPLLFGYTDTSHDPRFLSPDDPRLFSYEELAPGFDEVVRMRLEGDSSAWEQHLRDNGYDVPPYPEIYRPVGNSPDAPALYAAEHSDTAFLTDRVIDDLAKRPQGWFALVTYIRPHPPFVAPAPYNMMYDAGDMPSALEASDPDWHPYVETARRKSNVASTVVGFPDLDASDATTRMIRKLYFGLATEVDHHIGRILSWLKDSGQYEDTLIVLTADHGEMLGDYGLWGKMTFHDAAFHVPLIIRQPQASLRGMVVTQPTESIDITPTILDCLGLDAPHAMDGKSLKPFLGGETPRDWREVSVSQLDFGDPITPTLWQTDHGLSVDTANLAVLRRGPLRFVQFAGGLPPILLDASSGIEGRNLAKNPAHLQTMLDLMQDMLCHRMANGDGTFSRTLITETGVKVAP</sequence>
<evidence type="ECO:0000256" key="2">
    <source>
        <dbReference type="ARBA" id="ARBA00022801"/>
    </source>
</evidence>
<gene>
    <name evidence="4" type="ORF">GCM10011363_05150</name>
</gene>
<dbReference type="Gene3D" id="6.10.250.3360">
    <property type="match status" value="1"/>
</dbReference>
<evidence type="ECO:0000313" key="4">
    <source>
        <dbReference type="EMBL" id="GGB91533.1"/>
    </source>
</evidence>
<evidence type="ECO:0000313" key="5">
    <source>
        <dbReference type="Proteomes" id="UP000645462"/>
    </source>
</evidence>
<dbReference type="Proteomes" id="UP000645462">
    <property type="component" value="Unassembled WGS sequence"/>
</dbReference>
<keyword evidence="2" id="KW-0378">Hydrolase</keyword>
<dbReference type="SUPFAM" id="SSF53649">
    <property type="entry name" value="Alkaline phosphatase-like"/>
    <property type="match status" value="1"/>
</dbReference>
<dbReference type="InterPro" id="IPR000917">
    <property type="entry name" value="Sulfatase_N"/>
</dbReference>
<name>A0ABQ1K945_9RHOB</name>
<evidence type="ECO:0000259" key="3">
    <source>
        <dbReference type="Pfam" id="PF00884"/>
    </source>
</evidence>
<comment type="caution">
    <text evidence="4">The sequence shown here is derived from an EMBL/GenBank/DDBJ whole genome shotgun (WGS) entry which is preliminary data.</text>
</comment>